<evidence type="ECO:0000313" key="3">
    <source>
        <dbReference type="Proteomes" id="UP000824136"/>
    </source>
</evidence>
<dbReference type="Proteomes" id="UP000824136">
    <property type="component" value="Unassembled WGS sequence"/>
</dbReference>
<name>A0A9D1KJ61_9FIRM</name>
<keyword evidence="1" id="KW-0812">Transmembrane</keyword>
<evidence type="ECO:0000313" key="2">
    <source>
        <dbReference type="EMBL" id="HIT58569.1"/>
    </source>
</evidence>
<keyword evidence="1" id="KW-0472">Membrane</keyword>
<reference evidence="2" key="1">
    <citation type="submission" date="2020-10" db="EMBL/GenBank/DDBJ databases">
        <authorList>
            <person name="Gilroy R."/>
        </authorList>
    </citation>
    <scope>NUCLEOTIDE SEQUENCE</scope>
    <source>
        <strain evidence="2">CHK33-4379</strain>
    </source>
</reference>
<feature type="transmembrane region" description="Helical" evidence="1">
    <location>
        <begin position="12"/>
        <end position="31"/>
    </location>
</feature>
<evidence type="ECO:0000256" key="1">
    <source>
        <dbReference type="SAM" id="Phobius"/>
    </source>
</evidence>
<organism evidence="2 3">
    <name type="scientific">Candidatus Faeciplasma pullistercoris</name>
    <dbReference type="NCBI Taxonomy" id="2840800"/>
    <lineage>
        <taxon>Bacteria</taxon>
        <taxon>Bacillati</taxon>
        <taxon>Bacillota</taxon>
        <taxon>Clostridia</taxon>
        <taxon>Eubacteriales</taxon>
        <taxon>Oscillospiraceae</taxon>
        <taxon>Oscillospiraceae incertae sedis</taxon>
        <taxon>Candidatus Faeciplasma</taxon>
    </lineage>
</organism>
<dbReference type="AlphaFoldDB" id="A0A9D1KJ61"/>
<protein>
    <recommendedName>
        <fullName evidence="4">Transmembrane protein</fullName>
    </recommendedName>
</protein>
<gene>
    <name evidence="2" type="ORF">IAC39_02480</name>
</gene>
<dbReference type="EMBL" id="DVLL01000011">
    <property type="protein sequence ID" value="HIT58569.1"/>
    <property type="molecule type" value="Genomic_DNA"/>
</dbReference>
<proteinExistence type="predicted"/>
<comment type="caution">
    <text evidence="2">The sequence shown here is derived from an EMBL/GenBank/DDBJ whole genome shotgun (WGS) entry which is preliminary data.</text>
</comment>
<reference evidence="2" key="2">
    <citation type="journal article" date="2021" name="PeerJ">
        <title>Extensive microbial diversity within the chicken gut microbiome revealed by metagenomics and culture.</title>
        <authorList>
            <person name="Gilroy R."/>
            <person name="Ravi A."/>
            <person name="Getino M."/>
            <person name="Pursley I."/>
            <person name="Horton D.L."/>
            <person name="Alikhan N.F."/>
            <person name="Baker D."/>
            <person name="Gharbi K."/>
            <person name="Hall N."/>
            <person name="Watson M."/>
            <person name="Adriaenssens E.M."/>
            <person name="Foster-Nyarko E."/>
            <person name="Jarju S."/>
            <person name="Secka A."/>
            <person name="Antonio M."/>
            <person name="Oren A."/>
            <person name="Chaudhuri R.R."/>
            <person name="La Ragione R."/>
            <person name="Hildebrand F."/>
            <person name="Pallen M.J."/>
        </authorList>
    </citation>
    <scope>NUCLEOTIDE SEQUENCE</scope>
    <source>
        <strain evidence="2">CHK33-4379</strain>
    </source>
</reference>
<accession>A0A9D1KJ61</accession>
<evidence type="ECO:0008006" key="4">
    <source>
        <dbReference type="Google" id="ProtNLM"/>
    </source>
</evidence>
<keyword evidence="1" id="KW-1133">Transmembrane helix</keyword>
<sequence length="116" mass="12690">MQVLTQYGELIAAAAVILVTLAGIIAITLIVGKAGKTRAKKPQMKVTILYDPDCECFEYQLERFLCSRDVCCFEADIAVEEPASDQDSEMWLCELKKKLGGGFRIVKRGGGTVGEN</sequence>